<sequence>MLHFILYKRLSEPTSSRVRYTKEQMEEFASSFHDVSLAPGLKFKEVWALADKESARLVNQEEGYVDSWHRGGRVVLLGDSAVKMTSMSGLGVNVGMHSAALLASELQRLVANGQQRPSSSEVFPDTASLEQAFTRYQRFRQKEARRIYDFGYAVVRQVTWNSWRDWFIDRMLLPWYSRDHMMRTMMYPMVSNGQVLTYVPFNGKQGLMPWRRVPEAKI</sequence>
<gene>
    <name evidence="8" type="ORF">DL764_005052</name>
</gene>
<dbReference type="InterPro" id="IPR050562">
    <property type="entry name" value="FAD_mOase_fung"/>
</dbReference>
<accession>A0A4Q4TAE0</accession>
<keyword evidence="6" id="KW-0560">Oxidoreductase</keyword>
<feature type="domain" description="FAD-binding" evidence="7">
    <location>
        <begin position="48"/>
        <end position="114"/>
    </location>
</feature>
<evidence type="ECO:0000313" key="9">
    <source>
        <dbReference type="Proteomes" id="UP000293360"/>
    </source>
</evidence>
<evidence type="ECO:0000256" key="3">
    <source>
        <dbReference type="ARBA" id="ARBA00007992"/>
    </source>
</evidence>
<keyword evidence="5" id="KW-0274">FAD</keyword>
<dbReference type="EMBL" id="QJNU01000252">
    <property type="protein sequence ID" value="RYP03591.1"/>
    <property type="molecule type" value="Genomic_DNA"/>
</dbReference>
<evidence type="ECO:0000259" key="7">
    <source>
        <dbReference type="Pfam" id="PF01494"/>
    </source>
</evidence>
<dbReference type="STRING" id="155417.A0A4Q4TAE0"/>
<dbReference type="OrthoDB" id="2431938at2759"/>
<protein>
    <recommendedName>
        <fullName evidence="7">FAD-binding domain-containing protein</fullName>
    </recommendedName>
</protein>
<dbReference type="Gene3D" id="3.50.50.60">
    <property type="entry name" value="FAD/NAD(P)-binding domain"/>
    <property type="match status" value="1"/>
</dbReference>
<dbReference type="Proteomes" id="UP000293360">
    <property type="component" value="Unassembled WGS sequence"/>
</dbReference>
<comment type="pathway">
    <text evidence="2">Secondary metabolite biosynthesis.</text>
</comment>
<dbReference type="PANTHER" id="PTHR47356">
    <property type="entry name" value="FAD-DEPENDENT MONOOXYGENASE ASQG-RELATED"/>
    <property type="match status" value="1"/>
</dbReference>
<evidence type="ECO:0000256" key="5">
    <source>
        <dbReference type="ARBA" id="ARBA00022827"/>
    </source>
</evidence>
<reference evidence="8 9" key="1">
    <citation type="submission" date="2018-06" db="EMBL/GenBank/DDBJ databases">
        <title>Complete Genomes of Monosporascus.</title>
        <authorList>
            <person name="Robinson A.J."/>
            <person name="Natvig D.O."/>
        </authorList>
    </citation>
    <scope>NUCLEOTIDE SEQUENCE [LARGE SCALE GENOMIC DNA]</scope>
    <source>
        <strain evidence="8 9">CBS 110550</strain>
    </source>
</reference>
<comment type="similarity">
    <text evidence="3">Belongs to the paxM FAD-dependent monooxygenase family.</text>
</comment>
<dbReference type="GO" id="GO:0004497">
    <property type="term" value="F:monooxygenase activity"/>
    <property type="evidence" value="ECO:0007669"/>
    <property type="project" value="InterPro"/>
</dbReference>
<evidence type="ECO:0000256" key="2">
    <source>
        <dbReference type="ARBA" id="ARBA00005179"/>
    </source>
</evidence>
<dbReference type="AlphaFoldDB" id="A0A4Q4TAE0"/>
<dbReference type="Pfam" id="PF01494">
    <property type="entry name" value="FAD_binding_3"/>
    <property type="match status" value="1"/>
</dbReference>
<dbReference type="InterPro" id="IPR036188">
    <property type="entry name" value="FAD/NAD-bd_sf"/>
</dbReference>
<dbReference type="GO" id="GO:0071949">
    <property type="term" value="F:FAD binding"/>
    <property type="evidence" value="ECO:0007669"/>
    <property type="project" value="InterPro"/>
</dbReference>
<dbReference type="InterPro" id="IPR002938">
    <property type="entry name" value="FAD-bd"/>
</dbReference>
<comment type="cofactor">
    <cofactor evidence="1">
        <name>FAD</name>
        <dbReference type="ChEBI" id="CHEBI:57692"/>
    </cofactor>
</comment>
<name>A0A4Q4TAE0_9PEZI</name>
<dbReference type="PANTHER" id="PTHR47356:SF2">
    <property type="entry name" value="FAD-BINDING DOMAIN-CONTAINING PROTEIN-RELATED"/>
    <property type="match status" value="1"/>
</dbReference>
<keyword evidence="9" id="KW-1185">Reference proteome</keyword>
<keyword evidence="4" id="KW-0285">Flavoprotein</keyword>
<evidence type="ECO:0000256" key="1">
    <source>
        <dbReference type="ARBA" id="ARBA00001974"/>
    </source>
</evidence>
<proteinExistence type="inferred from homology"/>
<evidence type="ECO:0000256" key="6">
    <source>
        <dbReference type="ARBA" id="ARBA00023002"/>
    </source>
</evidence>
<organism evidence="8 9">
    <name type="scientific">Monosporascus ibericus</name>
    <dbReference type="NCBI Taxonomy" id="155417"/>
    <lineage>
        <taxon>Eukaryota</taxon>
        <taxon>Fungi</taxon>
        <taxon>Dikarya</taxon>
        <taxon>Ascomycota</taxon>
        <taxon>Pezizomycotina</taxon>
        <taxon>Sordariomycetes</taxon>
        <taxon>Xylariomycetidae</taxon>
        <taxon>Xylariales</taxon>
        <taxon>Xylariales incertae sedis</taxon>
        <taxon>Monosporascus</taxon>
    </lineage>
</organism>
<evidence type="ECO:0000256" key="4">
    <source>
        <dbReference type="ARBA" id="ARBA00022630"/>
    </source>
</evidence>
<evidence type="ECO:0000313" key="8">
    <source>
        <dbReference type="EMBL" id="RYP03591.1"/>
    </source>
</evidence>
<comment type="caution">
    <text evidence="8">The sequence shown here is derived from an EMBL/GenBank/DDBJ whole genome shotgun (WGS) entry which is preliminary data.</text>
</comment>
<dbReference type="SUPFAM" id="SSF51905">
    <property type="entry name" value="FAD/NAD(P)-binding domain"/>
    <property type="match status" value="1"/>
</dbReference>